<gene>
    <name evidence="1" type="ORF">SPTER_02620</name>
</gene>
<dbReference type="RefSeq" id="WP_144348710.1">
    <property type="nucleotide sequence ID" value="NZ_CP036259.1"/>
</dbReference>
<proteinExistence type="predicted"/>
<evidence type="ECO:0000313" key="2">
    <source>
        <dbReference type="Proteomes" id="UP000320776"/>
    </source>
</evidence>
<name>A0A517DNR4_9FIRM</name>
<evidence type="ECO:0000313" key="1">
    <source>
        <dbReference type="EMBL" id="QDR79010.1"/>
    </source>
</evidence>
<dbReference type="EMBL" id="CP036259">
    <property type="protein sequence ID" value="QDR79010.1"/>
    <property type="molecule type" value="Genomic_DNA"/>
</dbReference>
<keyword evidence="2" id="KW-1185">Reference proteome</keyword>
<dbReference type="OrthoDB" id="9801625at2"/>
<protein>
    <submittedName>
        <fullName evidence="1">Uncharacterized protein</fullName>
    </submittedName>
</protein>
<dbReference type="Proteomes" id="UP000320776">
    <property type="component" value="Chromosome"/>
</dbReference>
<sequence length="113" mass="11937">MTKPDRNDRYIGIVFCGGCNPRIDRGKIAAGIQAALEADGCRVAINSTAVDYIIYLSGCTANCALKYTCGTAPATVVAAATIDTAVVAAGDLVTEIVTKVRSFYEQLERQVSE</sequence>
<accession>A0A517DNR4</accession>
<dbReference type="KEGG" id="sted:SPTER_02620"/>
<organism evidence="1 2">
    <name type="scientific">Sporomusa termitida</name>
    <dbReference type="NCBI Taxonomy" id="2377"/>
    <lineage>
        <taxon>Bacteria</taxon>
        <taxon>Bacillati</taxon>
        <taxon>Bacillota</taxon>
        <taxon>Negativicutes</taxon>
        <taxon>Selenomonadales</taxon>
        <taxon>Sporomusaceae</taxon>
        <taxon>Sporomusa</taxon>
    </lineage>
</organism>
<reference evidence="1 2" key="1">
    <citation type="submission" date="2019-02" db="EMBL/GenBank/DDBJ databases">
        <title>Closed genome of Sporomusa termitida DSM 4440.</title>
        <authorList>
            <person name="Poehlein A."/>
            <person name="Daniel R."/>
        </authorList>
    </citation>
    <scope>NUCLEOTIDE SEQUENCE [LARGE SCALE GENOMIC DNA]</scope>
    <source>
        <strain evidence="1 2">DSM 4440</strain>
    </source>
</reference>
<dbReference type="AlphaFoldDB" id="A0A517DNR4"/>